<feature type="region of interest" description="Disordered" evidence="1">
    <location>
        <begin position="96"/>
        <end position="157"/>
    </location>
</feature>
<accession>A0A162IU18</accession>
<evidence type="ECO:0000256" key="1">
    <source>
        <dbReference type="SAM" id="MobiDB-lite"/>
    </source>
</evidence>
<proteinExistence type="predicted"/>
<comment type="caution">
    <text evidence="2">The sequence shown here is derived from an EMBL/GenBank/DDBJ whole genome shotgun (WGS) entry which is preliminary data.</text>
</comment>
<evidence type="ECO:0000313" key="3">
    <source>
        <dbReference type="Proteomes" id="UP000078544"/>
    </source>
</evidence>
<dbReference type="AlphaFoldDB" id="A0A162IU18"/>
<evidence type="ECO:0000313" key="2">
    <source>
        <dbReference type="EMBL" id="KZZ98382.1"/>
    </source>
</evidence>
<dbReference type="STRING" id="1081109.A0A162IU18"/>
<feature type="compositionally biased region" description="Basic and acidic residues" evidence="1">
    <location>
        <begin position="109"/>
        <end position="118"/>
    </location>
</feature>
<sequence>MNLKRQRGKHWTLEEEEFFWQTIVPVSPKGPKRPGSKTEGAKTWRECGEAMQQQFGHKHRTYTAATLFEHYFQNMRQRPSPRAHRFIETHKRLLGCIDEAETGQQSKRQHSESERTEPDEPDAAARGPAEATQYGTPKRARLCLIPRKPVPNASREA</sequence>
<name>A0A162IU18_9HYPO</name>
<dbReference type="EMBL" id="AZGY01000005">
    <property type="protein sequence ID" value="KZZ98382.1"/>
    <property type="molecule type" value="Genomic_DNA"/>
</dbReference>
<gene>
    <name evidence="2" type="ORF">AAL_02900</name>
</gene>
<organism evidence="2 3">
    <name type="scientific">Moelleriella libera RCEF 2490</name>
    <dbReference type="NCBI Taxonomy" id="1081109"/>
    <lineage>
        <taxon>Eukaryota</taxon>
        <taxon>Fungi</taxon>
        <taxon>Dikarya</taxon>
        <taxon>Ascomycota</taxon>
        <taxon>Pezizomycotina</taxon>
        <taxon>Sordariomycetes</taxon>
        <taxon>Hypocreomycetidae</taxon>
        <taxon>Hypocreales</taxon>
        <taxon>Clavicipitaceae</taxon>
        <taxon>Moelleriella</taxon>
    </lineage>
</organism>
<reference evidence="2 3" key="1">
    <citation type="journal article" date="2016" name="Genome Biol. Evol.">
        <title>Divergent and convergent evolution of fungal pathogenicity.</title>
        <authorList>
            <person name="Shang Y."/>
            <person name="Xiao G."/>
            <person name="Zheng P."/>
            <person name="Cen K."/>
            <person name="Zhan S."/>
            <person name="Wang C."/>
        </authorList>
    </citation>
    <scope>NUCLEOTIDE SEQUENCE [LARGE SCALE GENOMIC DNA]</scope>
    <source>
        <strain evidence="2 3">RCEF 2490</strain>
    </source>
</reference>
<dbReference type="Proteomes" id="UP000078544">
    <property type="component" value="Unassembled WGS sequence"/>
</dbReference>
<protein>
    <submittedName>
        <fullName evidence="2">Uncharacterized protein</fullName>
    </submittedName>
</protein>
<keyword evidence="3" id="KW-1185">Reference proteome</keyword>
<dbReference type="OrthoDB" id="5244495at2759"/>